<evidence type="ECO:0000313" key="2">
    <source>
        <dbReference type="Proteomes" id="UP000886858"/>
    </source>
</evidence>
<comment type="caution">
    <text evidence="1">The sequence shown here is derived from an EMBL/GenBank/DDBJ whole genome shotgun (WGS) entry which is preliminary data.</text>
</comment>
<sequence length="75" mass="8840">MRKNEIRIIGSTLRSRRPEVKAHIPSDLIKYVWPKVEQGLIRPTIYSVLPIQECEEAQDILYRRENIGKVVLQVR</sequence>
<accession>A0A9D2I6D4</accession>
<protein>
    <submittedName>
        <fullName evidence="1">Uncharacterized protein</fullName>
    </submittedName>
</protein>
<dbReference type="Gene3D" id="3.90.180.10">
    <property type="entry name" value="Medium-chain alcohol dehydrogenases, catalytic domain"/>
    <property type="match status" value="1"/>
</dbReference>
<gene>
    <name evidence="1" type="ORF">H9717_05190</name>
</gene>
<organism evidence="1 2">
    <name type="scientific">Candidatus Eisenbergiella merdipullorum</name>
    <dbReference type="NCBI Taxonomy" id="2838553"/>
    <lineage>
        <taxon>Bacteria</taxon>
        <taxon>Bacillati</taxon>
        <taxon>Bacillota</taxon>
        <taxon>Clostridia</taxon>
        <taxon>Lachnospirales</taxon>
        <taxon>Lachnospiraceae</taxon>
        <taxon>Eisenbergiella</taxon>
    </lineage>
</organism>
<dbReference type="EMBL" id="DWYY01000057">
    <property type="protein sequence ID" value="HJA92494.1"/>
    <property type="molecule type" value="Genomic_DNA"/>
</dbReference>
<reference evidence="1" key="1">
    <citation type="journal article" date="2021" name="PeerJ">
        <title>Extensive microbial diversity within the chicken gut microbiome revealed by metagenomics and culture.</title>
        <authorList>
            <person name="Gilroy R."/>
            <person name="Ravi A."/>
            <person name="Getino M."/>
            <person name="Pursley I."/>
            <person name="Horton D.L."/>
            <person name="Alikhan N.F."/>
            <person name="Baker D."/>
            <person name="Gharbi K."/>
            <person name="Hall N."/>
            <person name="Watson M."/>
            <person name="Adriaenssens E.M."/>
            <person name="Foster-Nyarko E."/>
            <person name="Jarju S."/>
            <person name="Secka A."/>
            <person name="Antonio M."/>
            <person name="Oren A."/>
            <person name="Chaudhuri R.R."/>
            <person name="La Ragione R."/>
            <person name="Hildebrand F."/>
            <person name="Pallen M.J."/>
        </authorList>
    </citation>
    <scope>NUCLEOTIDE SEQUENCE</scope>
    <source>
        <strain evidence="1">CHK179-7159</strain>
    </source>
</reference>
<reference evidence="1" key="2">
    <citation type="submission" date="2021-04" db="EMBL/GenBank/DDBJ databases">
        <authorList>
            <person name="Gilroy R."/>
        </authorList>
    </citation>
    <scope>NUCLEOTIDE SEQUENCE</scope>
    <source>
        <strain evidence="1">CHK179-7159</strain>
    </source>
</reference>
<dbReference type="Proteomes" id="UP000886858">
    <property type="component" value="Unassembled WGS sequence"/>
</dbReference>
<name>A0A9D2I6D4_9FIRM</name>
<dbReference type="AlphaFoldDB" id="A0A9D2I6D4"/>
<proteinExistence type="predicted"/>
<evidence type="ECO:0000313" key="1">
    <source>
        <dbReference type="EMBL" id="HJA92494.1"/>
    </source>
</evidence>